<dbReference type="InterPro" id="IPR036390">
    <property type="entry name" value="WH_DNA-bd_sf"/>
</dbReference>
<dbReference type="Gene3D" id="1.10.10.10">
    <property type="entry name" value="Winged helix-like DNA-binding domain superfamily/Winged helix DNA-binding domain"/>
    <property type="match status" value="1"/>
</dbReference>
<dbReference type="PANTHER" id="PTHR35090">
    <property type="entry name" value="DNA-DIRECTED RNA POLYMERASE SUBUNIT I"/>
    <property type="match status" value="1"/>
</dbReference>
<feature type="domain" description="4-vinyl reductase 4VR" evidence="2">
    <location>
        <begin position="186"/>
        <end position="248"/>
    </location>
</feature>
<dbReference type="InterPro" id="IPR024096">
    <property type="entry name" value="NO_sig/Golgi_transp_ligand-bd"/>
</dbReference>
<dbReference type="InterPro" id="IPR004096">
    <property type="entry name" value="V4R"/>
</dbReference>
<dbReference type="OrthoDB" id="371687at2157"/>
<evidence type="ECO:0008006" key="5">
    <source>
        <dbReference type="Google" id="ProtNLM"/>
    </source>
</evidence>
<dbReference type="Proteomes" id="UP000217784">
    <property type="component" value="Unassembled WGS sequence"/>
</dbReference>
<name>A0A2A2H145_METBR</name>
<dbReference type="Pfam" id="PF01022">
    <property type="entry name" value="HTH_5"/>
    <property type="match status" value="1"/>
</dbReference>
<sequence length="264" mass="30125">MAKTSDYVQLYMTPEGPKIIESATKTKILSLLEEKDLYFDEILAKTGKSKPTLSNHLKVLEDRGLIGSKSDPYDKRKKLFYIKARQYVELSTDIKLNIDLKNYFKNCFTQLDNPVDFYALSLRSIRFFLSNNGIDIDPLLVNIGNFMGEAMYEQVQSPKTERLVENMAIFLNKFEAGHIQLISKNPLTIRIDDNFECKDMVNTGIPNCAIAKGSFESIFSIHFQSEVSVEEIKCVAKGDKYCSFVIKKLDKKINLPVKGSIEFI</sequence>
<comment type="caution">
    <text evidence="3">The sequence shown here is derived from an EMBL/GenBank/DDBJ whole genome shotgun (WGS) entry which is preliminary data.</text>
</comment>
<organism evidence="3 4">
    <name type="scientific">Methanobacterium bryantii</name>
    <dbReference type="NCBI Taxonomy" id="2161"/>
    <lineage>
        <taxon>Archaea</taxon>
        <taxon>Methanobacteriati</taxon>
        <taxon>Methanobacteriota</taxon>
        <taxon>Methanomada group</taxon>
        <taxon>Methanobacteria</taxon>
        <taxon>Methanobacteriales</taxon>
        <taxon>Methanobacteriaceae</taxon>
        <taxon>Methanobacterium</taxon>
    </lineage>
</organism>
<accession>A0A2A2H145</accession>
<dbReference type="GO" id="GO:0003700">
    <property type="term" value="F:DNA-binding transcription factor activity"/>
    <property type="evidence" value="ECO:0007669"/>
    <property type="project" value="InterPro"/>
</dbReference>
<proteinExistence type="predicted"/>
<protein>
    <recommendedName>
        <fullName evidence="5">ArsR family transcriptional regulator</fullName>
    </recommendedName>
</protein>
<dbReference type="SUPFAM" id="SSF111126">
    <property type="entry name" value="Ligand-binding domain in the NO signalling and Golgi transport"/>
    <property type="match status" value="1"/>
</dbReference>
<dbReference type="InterPro" id="IPR036388">
    <property type="entry name" value="WH-like_DNA-bd_sf"/>
</dbReference>
<dbReference type="CDD" id="cd00090">
    <property type="entry name" value="HTH_ARSR"/>
    <property type="match status" value="1"/>
</dbReference>
<feature type="domain" description="HTH arsR-type" evidence="1">
    <location>
        <begin position="15"/>
        <end position="92"/>
    </location>
</feature>
<evidence type="ECO:0000259" key="2">
    <source>
        <dbReference type="SMART" id="SM00989"/>
    </source>
</evidence>
<dbReference type="Pfam" id="PF02830">
    <property type="entry name" value="V4R"/>
    <property type="match status" value="1"/>
</dbReference>
<gene>
    <name evidence="3" type="ORF">ASJ80_07505</name>
</gene>
<keyword evidence="4" id="KW-1185">Reference proteome</keyword>
<dbReference type="RefSeq" id="WP_069583807.1">
    <property type="nucleotide sequence ID" value="NZ_LMVM01000040.1"/>
</dbReference>
<dbReference type="InterPro" id="IPR001845">
    <property type="entry name" value="HTH_ArsR_DNA-bd_dom"/>
</dbReference>
<dbReference type="PANTHER" id="PTHR35090:SF2">
    <property type="entry name" value="ARSR FAMILY TRANSCRIPTIONAL REGULATOR"/>
    <property type="match status" value="1"/>
</dbReference>
<evidence type="ECO:0000259" key="1">
    <source>
        <dbReference type="SMART" id="SM00418"/>
    </source>
</evidence>
<dbReference type="EMBL" id="LMVM01000040">
    <property type="protein sequence ID" value="PAV03107.1"/>
    <property type="molecule type" value="Genomic_DNA"/>
</dbReference>
<dbReference type="SMART" id="SM00989">
    <property type="entry name" value="V4R"/>
    <property type="match status" value="1"/>
</dbReference>
<evidence type="ECO:0000313" key="4">
    <source>
        <dbReference type="Proteomes" id="UP000217784"/>
    </source>
</evidence>
<dbReference type="AlphaFoldDB" id="A0A2A2H145"/>
<dbReference type="InterPro" id="IPR011991">
    <property type="entry name" value="ArsR-like_HTH"/>
</dbReference>
<reference evidence="3 4" key="1">
    <citation type="journal article" date="2017" name="BMC Genomics">
        <title>Genomic analysis of methanogenic archaea reveals a shift towards energy conservation.</title>
        <authorList>
            <person name="Gilmore S.P."/>
            <person name="Henske J.K."/>
            <person name="Sexton J.A."/>
            <person name="Solomon K.V."/>
            <person name="Seppala S."/>
            <person name="Yoo J.I."/>
            <person name="Huyett L.M."/>
            <person name="Pressman A."/>
            <person name="Cogan J.Z."/>
            <person name="Kivenson V."/>
            <person name="Peng X."/>
            <person name="Tan Y."/>
            <person name="Valentine D.L."/>
            <person name="O'Malley M.A."/>
        </authorList>
    </citation>
    <scope>NUCLEOTIDE SEQUENCE [LARGE SCALE GENOMIC DNA]</scope>
    <source>
        <strain evidence="3 4">M.o.H.</strain>
    </source>
</reference>
<evidence type="ECO:0000313" key="3">
    <source>
        <dbReference type="EMBL" id="PAV03107.1"/>
    </source>
</evidence>
<dbReference type="SMART" id="SM00418">
    <property type="entry name" value="HTH_ARSR"/>
    <property type="match status" value="1"/>
</dbReference>
<dbReference type="SUPFAM" id="SSF46785">
    <property type="entry name" value="Winged helix' DNA-binding domain"/>
    <property type="match status" value="1"/>
</dbReference>
<dbReference type="Gene3D" id="3.30.1380.20">
    <property type="entry name" value="Trafficking protein particle complex subunit 3"/>
    <property type="match status" value="1"/>
</dbReference>